<evidence type="ECO:0000256" key="2">
    <source>
        <dbReference type="ARBA" id="ARBA00022741"/>
    </source>
</evidence>
<dbReference type="PANTHER" id="PTHR42939">
    <property type="entry name" value="ABC TRANSPORTER ATP-BINDING PROTEIN ALBC-RELATED"/>
    <property type="match status" value="1"/>
</dbReference>
<dbReference type="RefSeq" id="WP_061834983.1">
    <property type="nucleotide sequence ID" value="NZ_LUKE01000001.1"/>
</dbReference>
<organism evidence="5 6">
    <name type="scientific">Bdellovibrio bacteriovorus</name>
    <dbReference type="NCBI Taxonomy" id="959"/>
    <lineage>
        <taxon>Bacteria</taxon>
        <taxon>Pseudomonadati</taxon>
        <taxon>Bdellovibrionota</taxon>
        <taxon>Bdellovibrionia</taxon>
        <taxon>Bdellovibrionales</taxon>
        <taxon>Pseudobdellovibrionaceae</taxon>
        <taxon>Bdellovibrio</taxon>
    </lineage>
</organism>
<dbReference type="CDD" id="cd03230">
    <property type="entry name" value="ABC_DR_subfamily_A"/>
    <property type="match status" value="1"/>
</dbReference>
<gene>
    <name evidence="5" type="ORF">AZI86_10450</name>
</gene>
<dbReference type="Pfam" id="PF00005">
    <property type="entry name" value="ABC_tran"/>
    <property type="match status" value="1"/>
</dbReference>
<dbReference type="InterPro" id="IPR003593">
    <property type="entry name" value="AAA+_ATPase"/>
</dbReference>
<sequence>MAVLEIKKINKTFKGGLFEKNRHVLKDVSFALPEGQTSGFVGSNGAGKTTTIKCIFDFIRPDSGEVLFFGKPLDNNAKTRIGYLPERPYLYEFLTGMEFLRLHWNLCYGASLKDFHERAHEALKKVDLFEAKDRRLRTYSKGMLQRIGIAQAILTRPDLLILDEPMSGLDPDGRAMVKDILREEQRRGVSLFFSSHLLQDMEELCSHLVVVNHGEILYNGVLNTFMAEFQSLEKAFAVLKKQQEVRRG</sequence>
<dbReference type="GO" id="GO:0016887">
    <property type="term" value="F:ATP hydrolysis activity"/>
    <property type="evidence" value="ECO:0007669"/>
    <property type="project" value="InterPro"/>
</dbReference>
<name>A0A150WSG4_BDEBC</name>
<dbReference type="Proteomes" id="UP000075320">
    <property type="component" value="Unassembled WGS sequence"/>
</dbReference>
<keyword evidence="1" id="KW-0813">Transport</keyword>
<dbReference type="InterPro" id="IPR017871">
    <property type="entry name" value="ABC_transporter-like_CS"/>
</dbReference>
<dbReference type="OrthoDB" id="5290460at2"/>
<dbReference type="Gene3D" id="3.40.50.300">
    <property type="entry name" value="P-loop containing nucleotide triphosphate hydrolases"/>
    <property type="match status" value="1"/>
</dbReference>
<protein>
    <submittedName>
        <fullName evidence="5">Phosphonate ABC transporter ATP-binding protein</fullName>
    </submittedName>
</protein>
<dbReference type="PROSITE" id="PS00211">
    <property type="entry name" value="ABC_TRANSPORTER_1"/>
    <property type="match status" value="1"/>
</dbReference>
<dbReference type="InterPro" id="IPR051782">
    <property type="entry name" value="ABC_Transporter_VariousFunc"/>
</dbReference>
<dbReference type="InterPro" id="IPR027417">
    <property type="entry name" value="P-loop_NTPase"/>
</dbReference>
<evidence type="ECO:0000256" key="1">
    <source>
        <dbReference type="ARBA" id="ARBA00022448"/>
    </source>
</evidence>
<evidence type="ECO:0000313" key="5">
    <source>
        <dbReference type="EMBL" id="KYG67402.1"/>
    </source>
</evidence>
<dbReference type="AlphaFoldDB" id="A0A150WSG4"/>
<reference evidence="5 6" key="1">
    <citation type="submission" date="2016-03" db="EMBL/GenBank/DDBJ databases">
        <authorList>
            <person name="Ploux O."/>
        </authorList>
    </citation>
    <scope>NUCLEOTIDE SEQUENCE [LARGE SCALE GENOMIC DNA]</scope>
    <source>
        <strain evidence="5 6">R0</strain>
    </source>
</reference>
<feature type="domain" description="ABC transporter" evidence="4">
    <location>
        <begin position="4"/>
        <end position="238"/>
    </location>
</feature>
<proteinExistence type="predicted"/>
<keyword evidence="6" id="KW-1185">Reference proteome</keyword>
<evidence type="ECO:0000259" key="4">
    <source>
        <dbReference type="PROSITE" id="PS50893"/>
    </source>
</evidence>
<dbReference type="GO" id="GO:0005524">
    <property type="term" value="F:ATP binding"/>
    <property type="evidence" value="ECO:0007669"/>
    <property type="project" value="UniProtKB-KW"/>
</dbReference>
<dbReference type="EMBL" id="LUKE01000001">
    <property type="protein sequence ID" value="KYG67402.1"/>
    <property type="molecule type" value="Genomic_DNA"/>
</dbReference>
<keyword evidence="2" id="KW-0547">Nucleotide-binding</keyword>
<dbReference type="PROSITE" id="PS50893">
    <property type="entry name" value="ABC_TRANSPORTER_2"/>
    <property type="match status" value="1"/>
</dbReference>
<comment type="caution">
    <text evidence="5">The sequence shown here is derived from an EMBL/GenBank/DDBJ whole genome shotgun (WGS) entry which is preliminary data.</text>
</comment>
<evidence type="ECO:0000313" key="6">
    <source>
        <dbReference type="Proteomes" id="UP000075320"/>
    </source>
</evidence>
<dbReference type="SUPFAM" id="SSF52540">
    <property type="entry name" value="P-loop containing nucleoside triphosphate hydrolases"/>
    <property type="match status" value="1"/>
</dbReference>
<evidence type="ECO:0000256" key="3">
    <source>
        <dbReference type="ARBA" id="ARBA00022840"/>
    </source>
</evidence>
<dbReference type="SMART" id="SM00382">
    <property type="entry name" value="AAA"/>
    <property type="match status" value="1"/>
</dbReference>
<accession>A0A150WSG4</accession>
<dbReference type="PANTHER" id="PTHR42939:SF1">
    <property type="entry name" value="ABC TRANSPORTER ATP-BINDING PROTEIN ALBC-RELATED"/>
    <property type="match status" value="1"/>
</dbReference>
<dbReference type="InterPro" id="IPR003439">
    <property type="entry name" value="ABC_transporter-like_ATP-bd"/>
</dbReference>
<keyword evidence="3 5" id="KW-0067">ATP-binding</keyword>